<organism evidence="1 2">
    <name type="scientific">Paraburkholderia lycopersici</name>
    <dbReference type="NCBI Taxonomy" id="416944"/>
    <lineage>
        <taxon>Bacteria</taxon>
        <taxon>Pseudomonadati</taxon>
        <taxon>Pseudomonadota</taxon>
        <taxon>Betaproteobacteria</taxon>
        <taxon>Burkholderiales</taxon>
        <taxon>Burkholderiaceae</taxon>
        <taxon>Paraburkholderia</taxon>
    </lineage>
</organism>
<reference evidence="2" key="1">
    <citation type="submission" date="2016-09" db="EMBL/GenBank/DDBJ databases">
        <authorList>
            <person name="Varghese N."/>
            <person name="Submissions S."/>
        </authorList>
    </citation>
    <scope>NUCLEOTIDE SEQUENCE [LARGE SCALE GENOMIC DNA]</scope>
    <source>
        <strain evidence="2">TNe-862</strain>
    </source>
</reference>
<gene>
    <name evidence="1" type="ORF">SAMN05421548_10848</name>
</gene>
<name>A0A1G6MPX2_9BURK</name>
<protein>
    <submittedName>
        <fullName evidence="1">Uncharacterized protein</fullName>
    </submittedName>
</protein>
<evidence type="ECO:0000313" key="2">
    <source>
        <dbReference type="Proteomes" id="UP000198908"/>
    </source>
</evidence>
<evidence type="ECO:0000313" key="1">
    <source>
        <dbReference type="EMBL" id="SDC57613.1"/>
    </source>
</evidence>
<accession>A0A1G6MPX2</accession>
<dbReference type="AlphaFoldDB" id="A0A1G6MPX2"/>
<proteinExistence type="predicted"/>
<keyword evidence="2" id="KW-1185">Reference proteome</keyword>
<dbReference type="EMBL" id="FMYQ01000008">
    <property type="protein sequence ID" value="SDC57613.1"/>
    <property type="molecule type" value="Genomic_DNA"/>
</dbReference>
<sequence>MTNDGAKRYCHNLDIFALILALAEYETTHPLNVELDGVNYAGAYRVMSGSVIVYFENEIKFAQYGTHRPEIIARWLLTDLCRKADSRKRKAVKC</sequence>
<dbReference type="Proteomes" id="UP000198908">
    <property type="component" value="Unassembled WGS sequence"/>
</dbReference>